<name>A0A0A8ZUK9_ARUDO</name>
<keyword evidence="1" id="KW-0472">Membrane</keyword>
<evidence type="ECO:0000256" key="1">
    <source>
        <dbReference type="SAM" id="Phobius"/>
    </source>
</evidence>
<keyword evidence="1" id="KW-0812">Transmembrane</keyword>
<organism evidence="2">
    <name type="scientific">Arundo donax</name>
    <name type="common">Giant reed</name>
    <name type="synonym">Donax arundinaceus</name>
    <dbReference type="NCBI Taxonomy" id="35708"/>
    <lineage>
        <taxon>Eukaryota</taxon>
        <taxon>Viridiplantae</taxon>
        <taxon>Streptophyta</taxon>
        <taxon>Embryophyta</taxon>
        <taxon>Tracheophyta</taxon>
        <taxon>Spermatophyta</taxon>
        <taxon>Magnoliopsida</taxon>
        <taxon>Liliopsida</taxon>
        <taxon>Poales</taxon>
        <taxon>Poaceae</taxon>
        <taxon>PACMAD clade</taxon>
        <taxon>Arundinoideae</taxon>
        <taxon>Arundineae</taxon>
        <taxon>Arundo</taxon>
    </lineage>
</organism>
<keyword evidence="1" id="KW-1133">Transmembrane helix</keyword>
<feature type="transmembrane region" description="Helical" evidence="1">
    <location>
        <begin position="62"/>
        <end position="79"/>
    </location>
</feature>
<dbReference type="AlphaFoldDB" id="A0A0A8ZUK9"/>
<proteinExistence type="predicted"/>
<protein>
    <submittedName>
        <fullName evidence="2">Uncharacterized protein</fullName>
    </submittedName>
</protein>
<reference evidence="2" key="2">
    <citation type="journal article" date="2015" name="Data Brief">
        <title>Shoot transcriptome of the giant reed, Arundo donax.</title>
        <authorList>
            <person name="Barrero R.A."/>
            <person name="Guerrero F.D."/>
            <person name="Moolhuijzen P."/>
            <person name="Goolsby J.A."/>
            <person name="Tidwell J."/>
            <person name="Bellgard S.E."/>
            <person name="Bellgard M.I."/>
        </authorList>
    </citation>
    <scope>NUCLEOTIDE SEQUENCE</scope>
    <source>
        <tissue evidence="2">Shoot tissue taken approximately 20 cm above the soil surface</tissue>
    </source>
</reference>
<feature type="transmembrane region" description="Helical" evidence="1">
    <location>
        <begin position="27"/>
        <end position="50"/>
    </location>
</feature>
<sequence length="82" mass="8902">MVELDVPTSLSPYTKLTILRVRDPGEMVSAGIVLGLFGFFFVGASSVSSLGHSKGNSQFHDVQILHICYTVVVSLLLVHEQL</sequence>
<evidence type="ECO:0000313" key="2">
    <source>
        <dbReference type="EMBL" id="JAD41378.1"/>
    </source>
</evidence>
<accession>A0A0A8ZUK9</accession>
<dbReference type="EMBL" id="GBRH01256517">
    <property type="protein sequence ID" value="JAD41378.1"/>
    <property type="molecule type" value="Transcribed_RNA"/>
</dbReference>
<reference evidence="2" key="1">
    <citation type="submission" date="2014-09" db="EMBL/GenBank/DDBJ databases">
        <authorList>
            <person name="Magalhaes I.L.F."/>
            <person name="Oliveira U."/>
            <person name="Santos F.R."/>
            <person name="Vidigal T.H.D.A."/>
            <person name="Brescovit A.D."/>
            <person name="Santos A.J."/>
        </authorList>
    </citation>
    <scope>NUCLEOTIDE SEQUENCE</scope>
    <source>
        <tissue evidence="2">Shoot tissue taken approximately 20 cm above the soil surface</tissue>
    </source>
</reference>